<feature type="domain" description="DUF6377" evidence="3">
    <location>
        <begin position="257"/>
        <end position="510"/>
    </location>
</feature>
<feature type="coiled-coil region" evidence="1">
    <location>
        <begin position="364"/>
        <end position="398"/>
    </location>
</feature>
<dbReference type="Proteomes" id="UP000247973">
    <property type="component" value="Unassembled WGS sequence"/>
</dbReference>
<organism evidence="4 5">
    <name type="scientific">Dysgonomonas alginatilytica</name>
    <dbReference type="NCBI Taxonomy" id="1605892"/>
    <lineage>
        <taxon>Bacteria</taxon>
        <taxon>Pseudomonadati</taxon>
        <taxon>Bacteroidota</taxon>
        <taxon>Bacteroidia</taxon>
        <taxon>Bacteroidales</taxon>
        <taxon>Dysgonomonadaceae</taxon>
        <taxon>Dysgonomonas</taxon>
    </lineage>
</organism>
<sequence length="550" mass="64838">MKKIFVLLALILWGISSLYAENELDSLLRALDNKIKHDQTYIEIKENRIKGLKKDKQQSGLSMKDIYSLNILLYKEYRSYMSDSALCYLNKNLDISYLLNDTYKINETNISISRLCASLGMYCEAFDAIAKVSKNELDRNQTAAYYISYKNIYGGLALYTQNKRSKGEYWKQHKTYVDTLLQILDRKSPEYLNLEETILRERGLIDKALKVNDQRLNLTQAGKGEYALATFHRSLLYQKKQDIINQKKYLCRSAISDVQSVIKDNAAISMLANILFEEGNINRAYDYIRFSLSNANTYNTRLRASEILNVQTIIDQAYHEKSKHQKDKLELYLIYISVLSVLLFILILFIYKQMKRVERMSIHVEKSNTQLKDLNITLQNVNEQLQRTNMEVVEANKIKEEYISYFLHQCSEYIDKIDDYRKMVNRKIKDREIDELYKITKNNNLKEQELKELFRNFDTMFLHLFPDFIVEFNLLLQPEEQIILKNGELNTELRIFALIRLGISDSSQIANFLDYSVNTIYNYRAKVKNKTKTYRSDFENQVRKIGTFSR</sequence>
<evidence type="ECO:0000256" key="1">
    <source>
        <dbReference type="SAM" id="Coils"/>
    </source>
</evidence>
<keyword evidence="2" id="KW-1133">Transmembrane helix</keyword>
<dbReference type="OrthoDB" id="1044679at2"/>
<dbReference type="AlphaFoldDB" id="A0A2V3PMD7"/>
<evidence type="ECO:0000259" key="3">
    <source>
        <dbReference type="Pfam" id="PF19904"/>
    </source>
</evidence>
<evidence type="ECO:0000256" key="2">
    <source>
        <dbReference type="SAM" id="Phobius"/>
    </source>
</evidence>
<name>A0A2V3PMD7_9BACT</name>
<feature type="transmembrane region" description="Helical" evidence="2">
    <location>
        <begin position="332"/>
        <end position="351"/>
    </location>
</feature>
<accession>A0A2V3PMD7</accession>
<keyword evidence="5" id="KW-1185">Reference proteome</keyword>
<reference evidence="4 5" key="1">
    <citation type="submission" date="2018-03" db="EMBL/GenBank/DDBJ databases">
        <title>Genomic Encyclopedia of Archaeal and Bacterial Type Strains, Phase II (KMG-II): from individual species to whole genera.</title>
        <authorList>
            <person name="Goeker M."/>
        </authorList>
    </citation>
    <scope>NUCLEOTIDE SEQUENCE [LARGE SCALE GENOMIC DNA]</scope>
    <source>
        <strain evidence="4 5">DSM 100214</strain>
    </source>
</reference>
<proteinExistence type="predicted"/>
<dbReference type="RefSeq" id="WP_110311184.1">
    <property type="nucleotide sequence ID" value="NZ_QICL01000016.1"/>
</dbReference>
<keyword evidence="2" id="KW-0472">Membrane</keyword>
<dbReference type="InterPro" id="IPR045957">
    <property type="entry name" value="DUF6377"/>
</dbReference>
<gene>
    <name evidence="4" type="ORF">CLV62_11681</name>
</gene>
<evidence type="ECO:0000313" key="5">
    <source>
        <dbReference type="Proteomes" id="UP000247973"/>
    </source>
</evidence>
<comment type="caution">
    <text evidence="4">The sequence shown here is derived from an EMBL/GenBank/DDBJ whole genome shotgun (WGS) entry which is preliminary data.</text>
</comment>
<keyword evidence="1" id="KW-0175">Coiled coil</keyword>
<keyword evidence="2" id="KW-0812">Transmembrane</keyword>
<evidence type="ECO:0000313" key="4">
    <source>
        <dbReference type="EMBL" id="PXV63040.1"/>
    </source>
</evidence>
<dbReference type="EMBL" id="QICL01000016">
    <property type="protein sequence ID" value="PXV63040.1"/>
    <property type="molecule type" value="Genomic_DNA"/>
</dbReference>
<protein>
    <recommendedName>
        <fullName evidence="3">DUF6377 domain-containing protein</fullName>
    </recommendedName>
</protein>
<dbReference type="Pfam" id="PF19904">
    <property type="entry name" value="DUF6377"/>
    <property type="match status" value="1"/>
</dbReference>